<proteinExistence type="predicted"/>
<feature type="region of interest" description="Disordered" evidence="1">
    <location>
        <begin position="293"/>
        <end position="314"/>
    </location>
</feature>
<evidence type="ECO:0000313" key="3">
    <source>
        <dbReference type="Proteomes" id="UP001381693"/>
    </source>
</evidence>
<feature type="compositionally biased region" description="Polar residues" evidence="1">
    <location>
        <begin position="181"/>
        <end position="192"/>
    </location>
</feature>
<accession>A0AAN9A9F9</accession>
<feature type="compositionally biased region" description="Basic and acidic residues" evidence="1">
    <location>
        <begin position="302"/>
        <end position="314"/>
    </location>
</feature>
<reference evidence="2 3" key="1">
    <citation type="submission" date="2023-11" db="EMBL/GenBank/DDBJ databases">
        <title>Halocaridina rubra genome assembly.</title>
        <authorList>
            <person name="Smith C."/>
        </authorList>
    </citation>
    <scope>NUCLEOTIDE SEQUENCE [LARGE SCALE GENOMIC DNA]</scope>
    <source>
        <strain evidence="2">EP-1</strain>
        <tissue evidence="2">Whole</tissue>
    </source>
</reference>
<comment type="caution">
    <text evidence="2">The sequence shown here is derived from an EMBL/GenBank/DDBJ whole genome shotgun (WGS) entry which is preliminary data.</text>
</comment>
<dbReference type="EMBL" id="JAXCGZ010007591">
    <property type="protein sequence ID" value="KAK7079074.1"/>
    <property type="molecule type" value="Genomic_DNA"/>
</dbReference>
<sequence>MRNIFTNLSNSFYRRTSSPALMRLKMIVKLSKILGKDVATLKGRRPRVVDTRARPAMQNRKNKLLKKMQVALGKKSKPKKPNKNLKDTKYWRKFVEQKPMPQAAWRLALEEEEPEPAEQEPEVQIPLNSTCISVSEEIIYNHEKGSYEHFREDDPLLNLLTIPSRIYFIQKFEKHEKENATKQPKYQEQTVNKKPKSISDSDSEGSDLDEIMEEIKDDSRRELEAMYQGQISKEELAKLDSQPNPFNFSDRVTQTTKIICKEVGMQTKPPPSTSFIENVGLGDIYHNYQEDYAESKKKAKRRKEEEAEKERGHK</sequence>
<feature type="region of interest" description="Disordered" evidence="1">
    <location>
        <begin position="177"/>
        <end position="209"/>
    </location>
</feature>
<protein>
    <submittedName>
        <fullName evidence="2">Uncharacterized protein</fullName>
    </submittedName>
</protein>
<evidence type="ECO:0000256" key="1">
    <source>
        <dbReference type="SAM" id="MobiDB-lite"/>
    </source>
</evidence>
<dbReference type="AlphaFoldDB" id="A0AAN9A9F9"/>
<keyword evidence="3" id="KW-1185">Reference proteome</keyword>
<organism evidence="2 3">
    <name type="scientific">Halocaridina rubra</name>
    <name type="common">Hawaiian red shrimp</name>
    <dbReference type="NCBI Taxonomy" id="373956"/>
    <lineage>
        <taxon>Eukaryota</taxon>
        <taxon>Metazoa</taxon>
        <taxon>Ecdysozoa</taxon>
        <taxon>Arthropoda</taxon>
        <taxon>Crustacea</taxon>
        <taxon>Multicrustacea</taxon>
        <taxon>Malacostraca</taxon>
        <taxon>Eumalacostraca</taxon>
        <taxon>Eucarida</taxon>
        <taxon>Decapoda</taxon>
        <taxon>Pleocyemata</taxon>
        <taxon>Caridea</taxon>
        <taxon>Atyoidea</taxon>
        <taxon>Atyidae</taxon>
        <taxon>Halocaridina</taxon>
    </lineage>
</organism>
<evidence type="ECO:0000313" key="2">
    <source>
        <dbReference type="EMBL" id="KAK7079074.1"/>
    </source>
</evidence>
<name>A0AAN9A9F9_HALRR</name>
<gene>
    <name evidence="2" type="ORF">SK128_009643</name>
</gene>
<dbReference type="Proteomes" id="UP001381693">
    <property type="component" value="Unassembled WGS sequence"/>
</dbReference>